<name>A0ABU5ZXA8_9FLAO</name>
<dbReference type="RefSeq" id="WP_324180552.1">
    <property type="nucleotide sequence ID" value="NZ_BAABAW010000006.1"/>
</dbReference>
<keyword evidence="1" id="KW-0472">Membrane</keyword>
<dbReference type="Proteomes" id="UP001327027">
    <property type="component" value="Unassembled WGS sequence"/>
</dbReference>
<proteinExistence type="predicted"/>
<reference evidence="2 3" key="1">
    <citation type="journal article" date="2013" name="Int. J. Syst. Evol. Microbiol.">
        <title>Aquimarina gracilis sp. nov., isolated from the gut microflora of a mussel, Mytilus coruscus, and emended description of Aquimarina spongiae.</title>
        <authorList>
            <person name="Park S.C."/>
            <person name="Choe H.N."/>
            <person name="Baik K.S."/>
            <person name="Seong C.N."/>
        </authorList>
    </citation>
    <scope>NUCLEOTIDE SEQUENCE [LARGE SCALE GENOMIC DNA]</scope>
    <source>
        <strain evidence="2 3">PSC32</strain>
    </source>
</reference>
<keyword evidence="1" id="KW-0812">Transmembrane</keyword>
<dbReference type="EMBL" id="JAYKLX010000006">
    <property type="protein sequence ID" value="MEB3346523.1"/>
    <property type="molecule type" value="Genomic_DNA"/>
</dbReference>
<organism evidence="2 3">
    <name type="scientific">Aquimarina gracilis</name>
    <dbReference type="NCBI Taxonomy" id="874422"/>
    <lineage>
        <taxon>Bacteria</taxon>
        <taxon>Pseudomonadati</taxon>
        <taxon>Bacteroidota</taxon>
        <taxon>Flavobacteriia</taxon>
        <taxon>Flavobacteriales</taxon>
        <taxon>Flavobacteriaceae</taxon>
        <taxon>Aquimarina</taxon>
    </lineage>
</organism>
<evidence type="ECO:0000256" key="1">
    <source>
        <dbReference type="SAM" id="Phobius"/>
    </source>
</evidence>
<gene>
    <name evidence="2" type="ORF">U6A24_13680</name>
</gene>
<keyword evidence="1" id="KW-1133">Transmembrane helix</keyword>
<accession>A0ABU5ZXA8</accession>
<protein>
    <submittedName>
        <fullName evidence="2">Uncharacterized protein</fullName>
    </submittedName>
</protein>
<evidence type="ECO:0000313" key="3">
    <source>
        <dbReference type="Proteomes" id="UP001327027"/>
    </source>
</evidence>
<comment type="caution">
    <text evidence="2">The sequence shown here is derived from an EMBL/GenBank/DDBJ whole genome shotgun (WGS) entry which is preliminary data.</text>
</comment>
<keyword evidence="3" id="KW-1185">Reference proteome</keyword>
<sequence length="408" mass="43502">MDKESIMGSASYDAAINSLRNMTATYDKIITKIGDVEVTHERVFKAIESSTEAVVSATETVTNTVEVASDKAEKAVDKAESKYDKFAKKLGGGKVAKSLASVFKSVDNTIEGMDMGSKGIEKLKGGLEGLQKIVPINENTIGLYNGLSDAIGMASVAQGILNSVMAVAEVVQWAFNAAAAANPVGLVIAGVIALAGAVIYAWNNFEEFRGTIVGVWDVLKSFGSVILDFVITRIKELISGFSGLGTAVMKFFEGDWDGAVAAGKQALSDFTGAESGVKLAVGIEKAWDKMDETYDAGYKVGADESSKLTLDVFQGMEVTKLFQTEDGTIMKRKHDVGPQIAFEKKGDLSPKGGGVGGGRQISVGSLIDTLNINVTHLKQSSAEIREILKKLLLEELQNVERAQETRYT</sequence>
<evidence type="ECO:0000313" key="2">
    <source>
        <dbReference type="EMBL" id="MEB3346523.1"/>
    </source>
</evidence>
<feature type="transmembrane region" description="Helical" evidence="1">
    <location>
        <begin position="184"/>
        <end position="202"/>
    </location>
</feature>